<organism evidence="2 3">
    <name type="scientific">Ancylobacter pratisalsi</name>
    <dbReference type="NCBI Taxonomy" id="1745854"/>
    <lineage>
        <taxon>Bacteria</taxon>
        <taxon>Pseudomonadati</taxon>
        <taxon>Pseudomonadota</taxon>
        <taxon>Alphaproteobacteria</taxon>
        <taxon>Hyphomicrobiales</taxon>
        <taxon>Xanthobacteraceae</taxon>
        <taxon>Ancylobacter</taxon>
    </lineage>
</organism>
<accession>A0A6P1YQZ5</accession>
<dbReference type="Pfam" id="PF01370">
    <property type="entry name" value="Epimerase"/>
    <property type="match status" value="1"/>
</dbReference>
<dbReference type="KEGG" id="apra:G3A50_10915"/>
<dbReference type="GO" id="GO:0044877">
    <property type="term" value="F:protein-containing complex binding"/>
    <property type="evidence" value="ECO:0007669"/>
    <property type="project" value="TreeGrafter"/>
</dbReference>
<dbReference type="PANTHER" id="PTHR12126:SF11">
    <property type="entry name" value="NADH DEHYDROGENASE [UBIQUINONE] 1 ALPHA SUBCOMPLEX SUBUNIT 9, MITOCHONDRIAL"/>
    <property type="match status" value="1"/>
</dbReference>
<evidence type="ECO:0000313" key="3">
    <source>
        <dbReference type="Proteomes" id="UP000464751"/>
    </source>
</evidence>
<evidence type="ECO:0000259" key="1">
    <source>
        <dbReference type="Pfam" id="PF01370"/>
    </source>
</evidence>
<dbReference type="SUPFAM" id="SSF51735">
    <property type="entry name" value="NAD(P)-binding Rossmann-fold domains"/>
    <property type="match status" value="1"/>
</dbReference>
<dbReference type="CDD" id="cd05271">
    <property type="entry name" value="NDUFA9_like_SDR_a"/>
    <property type="match status" value="1"/>
</dbReference>
<dbReference type="InterPro" id="IPR036291">
    <property type="entry name" value="NAD(P)-bd_dom_sf"/>
</dbReference>
<dbReference type="Gene3D" id="3.40.50.720">
    <property type="entry name" value="NAD(P)-binding Rossmann-like Domain"/>
    <property type="match status" value="1"/>
</dbReference>
<protein>
    <submittedName>
        <fullName evidence="2">Complex I NDUFA9 subunit family protein</fullName>
    </submittedName>
</protein>
<dbReference type="RefSeq" id="WP_163075309.1">
    <property type="nucleotide sequence ID" value="NZ_CP048630.1"/>
</dbReference>
<dbReference type="InterPro" id="IPR001509">
    <property type="entry name" value="Epimerase_deHydtase"/>
</dbReference>
<proteinExistence type="predicted"/>
<evidence type="ECO:0000313" key="2">
    <source>
        <dbReference type="EMBL" id="QIB34164.1"/>
    </source>
</evidence>
<dbReference type="Proteomes" id="UP000464751">
    <property type="component" value="Chromosome"/>
</dbReference>
<reference evidence="2 3" key="1">
    <citation type="submission" date="2020-02" db="EMBL/GenBank/DDBJ databases">
        <authorList>
            <person name="Li G."/>
        </authorList>
    </citation>
    <scope>NUCLEOTIDE SEQUENCE [LARGE SCALE GENOMIC DNA]</scope>
    <source>
        <strain evidence="2 3">DSM 102029</strain>
    </source>
</reference>
<dbReference type="AlphaFoldDB" id="A0A6P1YQZ5"/>
<feature type="domain" description="NAD-dependent epimerase/dehydratase" evidence="1">
    <location>
        <begin position="29"/>
        <end position="236"/>
    </location>
</feature>
<dbReference type="PANTHER" id="PTHR12126">
    <property type="entry name" value="NADH-UBIQUINONE OXIDOREDUCTASE 39 KDA SUBUNIT-RELATED"/>
    <property type="match status" value="1"/>
</dbReference>
<dbReference type="InterPro" id="IPR051207">
    <property type="entry name" value="ComplexI_NDUFA9_subunit"/>
</dbReference>
<keyword evidence="3" id="KW-1185">Reference proteome</keyword>
<sequence>MVDVANSDELPLENEAELLRRAAPMERFVTIYGGSGFIGRHTVRALAKEGWRIRVAVRRPDLAGHLQPLGSVGQINAVQANLRYPASVLRAAEGAEVVINAVGVLHESGRQGFDAVHGFGAKQVALAAKEVGARLIHISAIGSDADSKSSYATSKAAGEAAVLEVKPDAIIFRPSVVFGPEDDFFNRFAAMSRLSPFLPLIGGGETKFQPVFVGDVAAAITKAVDELVAPGKIYELAGPEILTFKQLMEMMLQEIGRKRLLLPIPEGLAMLKARVLELLPNPLLTRDQVKLLGYDNIASEAAKAEGRTLEGLGIHPTAIGAVLPGYLWRYRKAGQFTRPEAA</sequence>
<dbReference type="EMBL" id="CP048630">
    <property type="protein sequence ID" value="QIB34164.1"/>
    <property type="molecule type" value="Genomic_DNA"/>
</dbReference>
<dbReference type="FunFam" id="3.40.50.720:FF:000702">
    <property type="entry name" value="NADH dehydrogenase (Ubiquinone)"/>
    <property type="match status" value="1"/>
</dbReference>
<gene>
    <name evidence="2" type="ORF">G3A50_10915</name>
</gene>
<name>A0A6P1YQZ5_9HYPH</name>